<evidence type="ECO:0000313" key="2">
    <source>
        <dbReference type="Proteomes" id="UP000315423"/>
    </source>
</evidence>
<comment type="caution">
    <text evidence="1">The sequence shown here is derived from an EMBL/GenBank/DDBJ whole genome shotgun (WGS) entry which is preliminary data.</text>
</comment>
<protein>
    <submittedName>
        <fullName evidence="1">Exosortase-associated EpsI family protein</fullName>
    </submittedName>
</protein>
<organism evidence="1 2">
    <name type="scientific">Candidatus Methanomarinus sp</name>
    <dbReference type="NCBI Taxonomy" id="3386244"/>
    <lineage>
        <taxon>Archaea</taxon>
        <taxon>Methanobacteriati</taxon>
        <taxon>Methanobacteriota</taxon>
        <taxon>Stenosarchaea group</taxon>
        <taxon>Methanomicrobia</taxon>
        <taxon>Methanosarcinales</taxon>
        <taxon>ANME-2 cluster</taxon>
        <taxon>Candidatus Methanocomedenaceae</taxon>
        <taxon>Candidatus Methanomarinus</taxon>
    </lineage>
</organism>
<accession>A0AC61S9H5</accession>
<gene>
    <name evidence="1" type="ORF">C5S46_06265</name>
</gene>
<dbReference type="EMBL" id="QYBA01000212">
    <property type="protein sequence ID" value="TKY91353.1"/>
    <property type="molecule type" value="Genomic_DNA"/>
</dbReference>
<reference evidence="1" key="1">
    <citation type="submission" date="2018-09" db="EMBL/GenBank/DDBJ databases">
        <title>A genomic encyclopedia of anaerobic methanotrophic archaea.</title>
        <authorList>
            <person name="Skennerton C.T."/>
            <person name="Chadwick G.L."/>
            <person name="Laso-Perez R."/>
            <person name="Leu A.O."/>
            <person name="Speth D.R."/>
            <person name="Yu H."/>
            <person name="Morgan-Lang C."/>
            <person name="Hatzenpichler R."/>
            <person name="Goudeau D."/>
            <person name="Malmstrom R."/>
            <person name="Woyke T."/>
            <person name="Hallam S."/>
            <person name="Tyson G.W."/>
            <person name="Wegener G."/>
            <person name="Boetius A."/>
            <person name="Orphan V.J."/>
        </authorList>
    </citation>
    <scope>NUCLEOTIDE SEQUENCE</scope>
    <source>
        <strain evidence="1">CONS3730D10UFb2</strain>
    </source>
</reference>
<sequence length="274" mass="31006">MDEKDQYKTIAATLLLVILIIVLLSPPEVLLQRGMIVDTTSSYTSSEKEWVKTRMALGSNEIIEELPMDIDIWKGYGIEIKQNLIDTLNPDMIMERVYYSPNVSRPVWLLIIRAHNTSVFHDPKVCYRGAGWSVVNEEQCEITLNGSVWATDTSHKGNEDVTISVNELLIEKDGRERLIKYFYLKELLFASSPGSITIVRAEMSVDDLDNTSQWINDFYSEMLPYLFMPVIGGGDSLGVVIYKEYGIVGALLEVIIIIVVLGYIGYLIKKKPVD</sequence>
<dbReference type="Proteomes" id="UP000315423">
    <property type="component" value="Unassembled WGS sequence"/>
</dbReference>
<name>A0AC61S9H5_9EURY</name>
<proteinExistence type="predicted"/>
<evidence type="ECO:0000313" key="1">
    <source>
        <dbReference type="EMBL" id="TKY91353.1"/>
    </source>
</evidence>